<proteinExistence type="predicted"/>
<feature type="region of interest" description="Disordered" evidence="1">
    <location>
        <begin position="372"/>
        <end position="407"/>
    </location>
</feature>
<keyword evidence="2" id="KW-0812">Transmembrane</keyword>
<evidence type="ECO:0000259" key="3">
    <source>
        <dbReference type="Pfam" id="PF16040"/>
    </source>
</evidence>
<reference evidence="5" key="1">
    <citation type="submission" date="2021-01" db="UniProtKB">
        <authorList>
            <consortium name="EnsemblMetazoa"/>
        </authorList>
    </citation>
    <scope>IDENTIFICATION</scope>
</reference>
<dbReference type="InterPro" id="IPR032010">
    <property type="entry name" value="APD1-4_M"/>
</dbReference>
<keyword evidence="2" id="KW-1133">Transmembrane helix</keyword>
<dbReference type="EnsemblMetazoa" id="CLYHEMT000967.1">
    <property type="protein sequence ID" value="CLYHEMP000967.1"/>
    <property type="gene ID" value="CLYHEMG000967"/>
</dbReference>
<evidence type="ECO:0000256" key="1">
    <source>
        <dbReference type="SAM" id="MobiDB-lite"/>
    </source>
</evidence>
<feature type="domain" description="E3 ubiquitin-protein ligase APD1-4 middle" evidence="4">
    <location>
        <begin position="247"/>
        <end position="354"/>
    </location>
</feature>
<feature type="compositionally biased region" description="Basic and acidic residues" evidence="1">
    <location>
        <begin position="373"/>
        <end position="384"/>
    </location>
</feature>
<dbReference type="OrthoDB" id="6106399at2759"/>
<dbReference type="Pfam" id="PF16041">
    <property type="entry name" value="APD1-4_M"/>
    <property type="match status" value="1"/>
</dbReference>
<dbReference type="PANTHER" id="PTHR39077:SF1">
    <property type="entry name" value="E3 UBIQUITIN-PROTEIN LIGASE APD1-4 MIDDLE DOMAIN-CONTAINING PROTEIN"/>
    <property type="match status" value="1"/>
</dbReference>
<evidence type="ECO:0000313" key="6">
    <source>
        <dbReference type="Proteomes" id="UP000594262"/>
    </source>
</evidence>
<keyword evidence="6" id="KW-1185">Reference proteome</keyword>
<keyword evidence="2" id="KW-0472">Membrane</keyword>
<feature type="transmembrane region" description="Helical" evidence="2">
    <location>
        <begin position="87"/>
        <end position="107"/>
    </location>
</feature>
<feature type="region of interest" description="Disordered" evidence="1">
    <location>
        <begin position="1"/>
        <end position="27"/>
    </location>
</feature>
<sequence>MASTNKEPLPTDERKVQHSSIDSRNNSFDSLYPDGDDHGLMASIESHGSLWRQYSLINKKYQDNIKSQDLCFCCDSDSFRHGTLKTLFLLVVAFGLICSFFALRLSVFSTQSVTLTGGDQKLVPISTYFNKGLKLKESCNQVTQEGSKLYLLPELPQISAERKIYTEAVQFLMPSWSYQYWGFRLLKGTELTISICADLHLQFYLIKGERKLKSWKETTLFNDYDFQSNIRPKESCSKKENLKSHSVQVHESDIFYILFSSSVGWRFFTEVTTVLQFNRTVYDTSQSYYSCLLSNSSCIGELHHGSEDIALVETELDINHPTTSFKNYKISYEPLPRNEFYFKLFGFVYLTVVLATVLYSVWRFCVTIHGKGRKEPGTSEERKPLLKNTKPHSYSLRSHPGGKDQWLVVNRSSGESNDLRIDERETSSVLEESVSPSRHRLITTTSNYSTYSNESEQSLFMNRRGTNNADMMRAMQQNMEQQQLLDSVMTSAGVSAI</sequence>
<feature type="transmembrane region" description="Helical" evidence="2">
    <location>
        <begin position="340"/>
        <end position="362"/>
    </location>
</feature>
<dbReference type="Pfam" id="PF16040">
    <property type="entry name" value="APD1-4_N"/>
    <property type="match status" value="1"/>
</dbReference>
<dbReference type="InterPro" id="IPR032008">
    <property type="entry name" value="APD1-4_N"/>
</dbReference>
<accession>A0A7M5WI79</accession>
<organism evidence="5 6">
    <name type="scientific">Clytia hemisphaerica</name>
    <dbReference type="NCBI Taxonomy" id="252671"/>
    <lineage>
        <taxon>Eukaryota</taxon>
        <taxon>Metazoa</taxon>
        <taxon>Cnidaria</taxon>
        <taxon>Hydrozoa</taxon>
        <taxon>Hydroidolina</taxon>
        <taxon>Leptothecata</taxon>
        <taxon>Obeliida</taxon>
        <taxon>Clytiidae</taxon>
        <taxon>Clytia</taxon>
    </lineage>
</organism>
<feature type="domain" description="E3 ubiquitin-protein ligase APD1-4 N-terminal" evidence="3">
    <location>
        <begin position="150"/>
        <end position="212"/>
    </location>
</feature>
<protein>
    <submittedName>
        <fullName evidence="5">Uncharacterized protein</fullName>
    </submittedName>
</protein>
<feature type="compositionally biased region" description="Polar residues" evidence="1">
    <location>
        <begin position="18"/>
        <end position="27"/>
    </location>
</feature>
<evidence type="ECO:0000313" key="5">
    <source>
        <dbReference type="EnsemblMetazoa" id="CLYHEMP000967.1"/>
    </source>
</evidence>
<evidence type="ECO:0000259" key="4">
    <source>
        <dbReference type="Pfam" id="PF16041"/>
    </source>
</evidence>
<dbReference type="Proteomes" id="UP000594262">
    <property type="component" value="Unplaced"/>
</dbReference>
<dbReference type="AlphaFoldDB" id="A0A7M5WI79"/>
<evidence type="ECO:0000256" key="2">
    <source>
        <dbReference type="SAM" id="Phobius"/>
    </source>
</evidence>
<name>A0A7M5WI79_9CNID</name>
<dbReference type="PANTHER" id="PTHR39077">
    <property type="entry name" value="DUF4793 DOMAIN-CONTAINING PROTEIN"/>
    <property type="match status" value="1"/>
</dbReference>